<organism evidence="2 3">
    <name type="scientific">Posidoniimonas polymericola</name>
    <dbReference type="NCBI Taxonomy" id="2528002"/>
    <lineage>
        <taxon>Bacteria</taxon>
        <taxon>Pseudomonadati</taxon>
        <taxon>Planctomycetota</taxon>
        <taxon>Planctomycetia</taxon>
        <taxon>Pirellulales</taxon>
        <taxon>Lacipirellulaceae</taxon>
        <taxon>Posidoniimonas</taxon>
    </lineage>
</organism>
<keyword evidence="3" id="KW-1185">Reference proteome</keyword>
<feature type="domain" description="Transposase IS200-like" evidence="1">
    <location>
        <begin position="13"/>
        <end position="147"/>
    </location>
</feature>
<dbReference type="SMART" id="SM01321">
    <property type="entry name" value="Y1_Tnp"/>
    <property type="match status" value="1"/>
</dbReference>
<comment type="caution">
    <text evidence="2">The sequence shown here is derived from an EMBL/GenBank/DDBJ whole genome shotgun (WGS) entry which is preliminary data.</text>
</comment>
<dbReference type="InterPro" id="IPR002686">
    <property type="entry name" value="Transposase_17"/>
</dbReference>
<dbReference type="GO" id="GO:0004803">
    <property type="term" value="F:transposase activity"/>
    <property type="evidence" value="ECO:0007669"/>
    <property type="project" value="InterPro"/>
</dbReference>
<dbReference type="AlphaFoldDB" id="A0A5C5YRZ1"/>
<dbReference type="Proteomes" id="UP000318478">
    <property type="component" value="Unassembled WGS sequence"/>
</dbReference>
<gene>
    <name evidence="2" type="ORF">Pla123a_15080</name>
</gene>
<dbReference type="Gene3D" id="3.30.70.1290">
    <property type="entry name" value="Transposase IS200-like"/>
    <property type="match status" value="1"/>
</dbReference>
<dbReference type="PANTHER" id="PTHR36966:SF1">
    <property type="entry name" value="REP-ASSOCIATED TYROSINE TRANSPOSASE"/>
    <property type="match status" value="1"/>
</dbReference>
<evidence type="ECO:0000313" key="2">
    <source>
        <dbReference type="EMBL" id="TWT77712.1"/>
    </source>
</evidence>
<dbReference type="GO" id="GO:0043565">
    <property type="term" value="F:sequence-specific DNA binding"/>
    <property type="evidence" value="ECO:0007669"/>
    <property type="project" value="TreeGrafter"/>
</dbReference>
<accession>A0A5C5YRZ1</accession>
<evidence type="ECO:0000259" key="1">
    <source>
        <dbReference type="SMART" id="SM01321"/>
    </source>
</evidence>
<name>A0A5C5YRZ1_9BACT</name>
<dbReference type="InterPro" id="IPR036515">
    <property type="entry name" value="Transposase_17_sf"/>
</dbReference>
<dbReference type="RefSeq" id="WP_146585467.1">
    <property type="nucleotide sequence ID" value="NZ_SJPO01000003.1"/>
</dbReference>
<dbReference type="PANTHER" id="PTHR36966">
    <property type="entry name" value="REP-ASSOCIATED TYROSINE TRANSPOSASE"/>
    <property type="match status" value="1"/>
</dbReference>
<dbReference type="SUPFAM" id="SSF143422">
    <property type="entry name" value="Transposase IS200-like"/>
    <property type="match status" value="1"/>
</dbReference>
<protein>
    <submittedName>
        <fullName evidence="2">Transposase IS200 like protein</fullName>
    </submittedName>
</protein>
<proteinExistence type="predicted"/>
<dbReference type="NCBIfam" id="NF047646">
    <property type="entry name" value="REP_Tyr_transpos"/>
    <property type="match status" value="1"/>
</dbReference>
<sequence>MRHYGPHRNSINTPGHAHELTFSCYQRLPMLSKPRTCEWLADAIEQARTELRFDLWAYVFMPEHVHLVVNPREAQYSTSDFLESVKQPMSRKALAFLRENAPEWIPRLQKQRGGRVETHFWLRGGGYDRNITEPSTLQKMIEYTHLNPVRRGLVEKASDWKWSSAGWYQGEEPNRLKPDHIPPEWLA</sequence>
<dbReference type="GO" id="GO:0006313">
    <property type="term" value="P:DNA transposition"/>
    <property type="evidence" value="ECO:0007669"/>
    <property type="project" value="InterPro"/>
</dbReference>
<dbReference type="InterPro" id="IPR052715">
    <property type="entry name" value="RAYT_transposase"/>
</dbReference>
<dbReference type="OrthoDB" id="9794403at2"/>
<dbReference type="Pfam" id="PF01797">
    <property type="entry name" value="Y1_Tnp"/>
    <property type="match status" value="1"/>
</dbReference>
<reference evidence="2 3" key="1">
    <citation type="submission" date="2019-02" db="EMBL/GenBank/DDBJ databases">
        <title>Deep-cultivation of Planctomycetes and their phenomic and genomic characterization uncovers novel biology.</title>
        <authorList>
            <person name="Wiegand S."/>
            <person name="Jogler M."/>
            <person name="Boedeker C."/>
            <person name="Pinto D."/>
            <person name="Vollmers J."/>
            <person name="Rivas-Marin E."/>
            <person name="Kohn T."/>
            <person name="Peeters S.H."/>
            <person name="Heuer A."/>
            <person name="Rast P."/>
            <person name="Oberbeckmann S."/>
            <person name="Bunk B."/>
            <person name="Jeske O."/>
            <person name="Meyerdierks A."/>
            <person name="Storesund J.E."/>
            <person name="Kallscheuer N."/>
            <person name="Luecker S."/>
            <person name="Lage O.M."/>
            <person name="Pohl T."/>
            <person name="Merkel B.J."/>
            <person name="Hornburger P."/>
            <person name="Mueller R.-W."/>
            <person name="Bruemmer F."/>
            <person name="Labrenz M."/>
            <person name="Spormann A.M."/>
            <person name="Op Den Camp H."/>
            <person name="Overmann J."/>
            <person name="Amann R."/>
            <person name="Jetten M.S.M."/>
            <person name="Mascher T."/>
            <person name="Medema M.H."/>
            <person name="Devos D.P."/>
            <person name="Kaster A.-K."/>
            <person name="Ovreas L."/>
            <person name="Rohde M."/>
            <person name="Galperin M.Y."/>
            <person name="Jogler C."/>
        </authorList>
    </citation>
    <scope>NUCLEOTIDE SEQUENCE [LARGE SCALE GENOMIC DNA]</scope>
    <source>
        <strain evidence="2 3">Pla123a</strain>
    </source>
</reference>
<dbReference type="EMBL" id="SJPO01000003">
    <property type="protein sequence ID" value="TWT77712.1"/>
    <property type="molecule type" value="Genomic_DNA"/>
</dbReference>
<evidence type="ECO:0000313" key="3">
    <source>
        <dbReference type="Proteomes" id="UP000318478"/>
    </source>
</evidence>